<evidence type="ECO:0000256" key="6">
    <source>
        <dbReference type="ARBA" id="ARBA00023136"/>
    </source>
</evidence>
<keyword evidence="4 8" id="KW-0812">Transmembrane</keyword>
<dbReference type="Gene3D" id="1.20.1250.20">
    <property type="entry name" value="MFS general substrate transporter like domains"/>
    <property type="match status" value="1"/>
</dbReference>
<keyword evidence="5 8" id="KW-1133">Transmembrane helix</keyword>
<dbReference type="PROSITE" id="PS50850">
    <property type="entry name" value="MFS"/>
    <property type="match status" value="1"/>
</dbReference>
<feature type="region of interest" description="Disordered" evidence="7">
    <location>
        <begin position="399"/>
        <end position="436"/>
    </location>
</feature>
<dbReference type="SUPFAM" id="SSF103473">
    <property type="entry name" value="MFS general substrate transporter"/>
    <property type="match status" value="1"/>
</dbReference>
<feature type="transmembrane region" description="Helical" evidence="8">
    <location>
        <begin position="88"/>
        <end position="109"/>
    </location>
</feature>
<dbReference type="EMBL" id="WVUH01000056">
    <property type="protein sequence ID" value="MBO4206215.1"/>
    <property type="molecule type" value="Genomic_DNA"/>
</dbReference>
<comment type="subcellular location">
    <subcellularLocation>
        <location evidence="1">Cell membrane</location>
        <topology evidence="1">Multi-pass membrane protein</topology>
    </subcellularLocation>
</comment>
<evidence type="ECO:0000256" key="4">
    <source>
        <dbReference type="ARBA" id="ARBA00022692"/>
    </source>
</evidence>
<evidence type="ECO:0000259" key="9">
    <source>
        <dbReference type="PROSITE" id="PS50850"/>
    </source>
</evidence>
<evidence type="ECO:0000256" key="5">
    <source>
        <dbReference type="ARBA" id="ARBA00022989"/>
    </source>
</evidence>
<dbReference type="PANTHER" id="PTHR23517:SF2">
    <property type="entry name" value="MULTIDRUG RESISTANCE PROTEIN MDTH"/>
    <property type="match status" value="1"/>
</dbReference>
<reference evidence="10 11" key="1">
    <citation type="submission" date="2019-12" db="EMBL/GenBank/DDBJ databases">
        <title>Whole genome sequencing of endophytic Actinobacterium Micromonospora sp. MPMI6T.</title>
        <authorList>
            <person name="Evv R."/>
            <person name="Podile A.R."/>
        </authorList>
    </citation>
    <scope>NUCLEOTIDE SEQUENCE [LARGE SCALE GENOMIC DNA]</scope>
    <source>
        <strain evidence="10 11">MPMI6</strain>
    </source>
</reference>
<sequence length="436" mass="44965">MVNQLGINLGVYMLLPYLANHLSSGLDLAAWTVGLVIGVRTLSEQGLFLVGGMLADRFGYRRMIATGCALRGAGFALLGIVADLPMLLVASVAVGLAGALFGPAVRAYIAAEAGDRRVAAFALFNVFYQTGVLAGPLLGLVLLSVDFRAVCLTAASIFLALSVAQLRLLPPGPSSPATGRQPGLTGVRADWREVTRNRSFLLFSLTMVGSHVLSSQIYLALPLQATQVLAARGDLGSGALFGLSAVVAILGQVWITGWVWRWGNPARAVTLGLALMAVAFLPLAVTAGLTARGGSPGVTALAMVPTLTATVLLTLGSVVAYPFEMDIILGLTRNRLVATYYGMHNTFAGIGVTVGNLVTGVVWGLGQELGFPALPWLVLAGTGAACTGAVIALARPGRLDAPPAARPVPSDRPPPGGRTATAVPVSPDTAPVPHPR</sequence>
<evidence type="ECO:0000313" key="10">
    <source>
        <dbReference type="EMBL" id="MBO4206215.1"/>
    </source>
</evidence>
<dbReference type="InterPro" id="IPR036259">
    <property type="entry name" value="MFS_trans_sf"/>
</dbReference>
<gene>
    <name evidence="10" type="ORF">GSF22_09365</name>
</gene>
<name>A0ABS3VNT5_MICEH</name>
<proteinExistence type="predicted"/>
<feature type="transmembrane region" description="Helical" evidence="8">
    <location>
        <begin position="63"/>
        <end position="82"/>
    </location>
</feature>
<keyword evidence="11" id="KW-1185">Reference proteome</keyword>
<feature type="transmembrane region" description="Helical" evidence="8">
    <location>
        <begin position="297"/>
        <end position="323"/>
    </location>
</feature>
<feature type="transmembrane region" description="Helical" evidence="8">
    <location>
        <begin position="22"/>
        <end position="42"/>
    </location>
</feature>
<comment type="caution">
    <text evidence="10">The sequence shown here is derived from an EMBL/GenBank/DDBJ whole genome shotgun (WGS) entry which is preliminary data.</text>
</comment>
<feature type="transmembrane region" description="Helical" evidence="8">
    <location>
        <begin position="121"/>
        <end position="141"/>
    </location>
</feature>
<evidence type="ECO:0000256" key="7">
    <source>
        <dbReference type="SAM" id="MobiDB-lite"/>
    </source>
</evidence>
<evidence type="ECO:0000313" key="11">
    <source>
        <dbReference type="Proteomes" id="UP000823521"/>
    </source>
</evidence>
<evidence type="ECO:0000256" key="8">
    <source>
        <dbReference type="SAM" id="Phobius"/>
    </source>
</evidence>
<feature type="transmembrane region" description="Helical" evidence="8">
    <location>
        <begin position="239"/>
        <end position="260"/>
    </location>
</feature>
<feature type="compositionally biased region" description="Pro residues" evidence="7">
    <location>
        <begin position="404"/>
        <end position="416"/>
    </location>
</feature>
<organism evidence="10 11">
    <name type="scientific">Micromonospora echinofusca</name>
    <dbReference type="NCBI Taxonomy" id="47858"/>
    <lineage>
        <taxon>Bacteria</taxon>
        <taxon>Bacillati</taxon>
        <taxon>Actinomycetota</taxon>
        <taxon>Actinomycetes</taxon>
        <taxon>Micromonosporales</taxon>
        <taxon>Micromonosporaceae</taxon>
        <taxon>Micromonospora</taxon>
    </lineage>
</organism>
<evidence type="ECO:0000256" key="1">
    <source>
        <dbReference type="ARBA" id="ARBA00004651"/>
    </source>
</evidence>
<feature type="transmembrane region" description="Helical" evidence="8">
    <location>
        <begin position="344"/>
        <end position="365"/>
    </location>
</feature>
<dbReference type="PANTHER" id="PTHR23517">
    <property type="entry name" value="RESISTANCE PROTEIN MDTM, PUTATIVE-RELATED-RELATED"/>
    <property type="match status" value="1"/>
</dbReference>
<feature type="transmembrane region" description="Helical" evidence="8">
    <location>
        <begin position="200"/>
        <end position="219"/>
    </location>
</feature>
<feature type="domain" description="Major facilitator superfamily (MFS) profile" evidence="9">
    <location>
        <begin position="1"/>
        <end position="398"/>
    </location>
</feature>
<keyword evidence="6 8" id="KW-0472">Membrane</keyword>
<feature type="transmembrane region" description="Helical" evidence="8">
    <location>
        <begin position="371"/>
        <end position="394"/>
    </location>
</feature>
<feature type="transmembrane region" description="Helical" evidence="8">
    <location>
        <begin position="272"/>
        <end position="291"/>
    </location>
</feature>
<dbReference type="InterPro" id="IPR020846">
    <property type="entry name" value="MFS_dom"/>
</dbReference>
<feature type="transmembrane region" description="Helical" evidence="8">
    <location>
        <begin position="147"/>
        <end position="166"/>
    </location>
</feature>
<accession>A0ABS3VNT5</accession>
<keyword evidence="3" id="KW-1003">Cell membrane</keyword>
<evidence type="ECO:0000256" key="3">
    <source>
        <dbReference type="ARBA" id="ARBA00022475"/>
    </source>
</evidence>
<keyword evidence="2" id="KW-0813">Transport</keyword>
<dbReference type="InterPro" id="IPR011701">
    <property type="entry name" value="MFS"/>
</dbReference>
<protein>
    <submittedName>
        <fullName evidence="10">MFS transporter</fullName>
    </submittedName>
</protein>
<dbReference type="InterPro" id="IPR050171">
    <property type="entry name" value="MFS_Transporters"/>
</dbReference>
<dbReference type="Pfam" id="PF07690">
    <property type="entry name" value="MFS_1"/>
    <property type="match status" value="1"/>
</dbReference>
<evidence type="ECO:0000256" key="2">
    <source>
        <dbReference type="ARBA" id="ARBA00022448"/>
    </source>
</evidence>
<dbReference type="Proteomes" id="UP000823521">
    <property type="component" value="Unassembled WGS sequence"/>
</dbReference>